<organism evidence="5">
    <name type="scientific">Aphanomyces invadans</name>
    <dbReference type="NCBI Taxonomy" id="157072"/>
    <lineage>
        <taxon>Eukaryota</taxon>
        <taxon>Sar</taxon>
        <taxon>Stramenopiles</taxon>
        <taxon>Oomycota</taxon>
        <taxon>Saprolegniomycetes</taxon>
        <taxon>Saprolegniales</taxon>
        <taxon>Verrucalvaceae</taxon>
        <taxon>Aphanomyces</taxon>
    </lineage>
</organism>
<reference evidence="5" key="1">
    <citation type="submission" date="2013-12" db="EMBL/GenBank/DDBJ databases">
        <title>The Genome Sequence of Aphanomyces invadans NJM9701.</title>
        <authorList>
            <consortium name="The Broad Institute Genomics Platform"/>
            <person name="Russ C."/>
            <person name="Tyler B."/>
            <person name="van West P."/>
            <person name="Dieguez-Uribeondo J."/>
            <person name="Young S.K."/>
            <person name="Zeng Q."/>
            <person name="Gargeya S."/>
            <person name="Fitzgerald M."/>
            <person name="Abouelleil A."/>
            <person name="Alvarado L."/>
            <person name="Chapman S.B."/>
            <person name="Gainer-Dewar J."/>
            <person name="Goldberg J."/>
            <person name="Griggs A."/>
            <person name="Gujja S."/>
            <person name="Hansen M."/>
            <person name="Howarth C."/>
            <person name="Imamovic A."/>
            <person name="Ireland A."/>
            <person name="Larimer J."/>
            <person name="McCowan C."/>
            <person name="Murphy C."/>
            <person name="Pearson M."/>
            <person name="Poon T.W."/>
            <person name="Priest M."/>
            <person name="Roberts A."/>
            <person name="Saif S."/>
            <person name="Shea T."/>
            <person name="Sykes S."/>
            <person name="Wortman J."/>
            <person name="Nusbaum C."/>
            <person name="Birren B."/>
        </authorList>
    </citation>
    <scope>NUCLEOTIDE SEQUENCE [LARGE SCALE GENOMIC DNA]</scope>
    <source>
        <strain evidence="5">NJM9701</strain>
    </source>
</reference>
<evidence type="ECO:0000259" key="4">
    <source>
        <dbReference type="PROSITE" id="PS01180"/>
    </source>
</evidence>
<feature type="region of interest" description="Disordered" evidence="3">
    <location>
        <begin position="1044"/>
        <end position="1074"/>
    </location>
</feature>
<dbReference type="AlphaFoldDB" id="A0A024TK75"/>
<dbReference type="Gene3D" id="2.10.25.10">
    <property type="entry name" value="Laminin"/>
    <property type="match status" value="1"/>
</dbReference>
<dbReference type="InterPro" id="IPR013320">
    <property type="entry name" value="ConA-like_dom_sf"/>
</dbReference>
<dbReference type="EMBL" id="KI913985">
    <property type="protein sequence ID" value="ETV94560.1"/>
    <property type="molecule type" value="Genomic_DNA"/>
</dbReference>
<keyword evidence="1" id="KW-0677">Repeat</keyword>
<gene>
    <name evidence="5" type="ORF">H310_11841</name>
</gene>
<dbReference type="STRING" id="157072.A0A024TK75"/>
<name>A0A024TK75_9STRA</name>
<dbReference type="SUPFAM" id="SSF49899">
    <property type="entry name" value="Concanavalin A-like lectins/glucanases"/>
    <property type="match status" value="1"/>
</dbReference>
<dbReference type="RefSeq" id="XP_008876875.1">
    <property type="nucleotide sequence ID" value="XM_008878653.1"/>
</dbReference>
<dbReference type="InterPro" id="IPR000859">
    <property type="entry name" value="CUB_dom"/>
</dbReference>
<dbReference type="Pfam" id="PF23106">
    <property type="entry name" value="EGF_Teneurin"/>
    <property type="match status" value="1"/>
</dbReference>
<protein>
    <recommendedName>
        <fullName evidence="4">CUB domain-containing protein</fullName>
    </recommendedName>
</protein>
<dbReference type="CDD" id="cd00041">
    <property type="entry name" value="CUB"/>
    <property type="match status" value="1"/>
</dbReference>
<dbReference type="InterPro" id="IPR035914">
    <property type="entry name" value="Sperma_CUB_dom_sf"/>
</dbReference>
<dbReference type="PANTHER" id="PTHR24251">
    <property type="entry name" value="OVOCHYMASE-RELATED"/>
    <property type="match status" value="1"/>
</dbReference>
<dbReference type="SUPFAM" id="SSF49854">
    <property type="entry name" value="Spermadhesin, CUB domain"/>
    <property type="match status" value="1"/>
</dbReference>
<dbReference type="PROSITE" id="PS01180">
    <property type="entry name" value="CUB"/>
    <property type="match status" value="1"/>
</dbReference>
<dbReference type="VEuPathDB" id="FungiDB:H310_11841"/>
<proteinExistence type="predicted"/>
<evidence type="ECO:0000256" key="2">
    <source>
        <dbReference type="ARBA" id="ARBA00023157"/>
    </source>
</evidence>
<accession>A0A024TK75</accession>
<sequence length="1252" mass="132645">MAKLRGWRGPRRGTAVARLHGLAELLGSIQPVQAQPYLGLMEVGQSVRLPVVRFFYFGQTFESERHTRDGSLQRMTVPWVLLLAAGVAFGQKCKLSTTITKAPGVLVDRMPQTQGTYEPSTDCHWKISTASPNKVVQLDVDIVDLTMDVYNDVLLINLGVDAAVPQGWSRYSRNTDIMGQDNVGAFDYTSTIPGSCTSVQGSSFDPMTCSLTDGSLLTDRRRDGSWIYFTGTGDGIVPFTLVSMAPDVFIVFRSFAKMNSVNDGNTGVSGVRISYSFVSAYCDGVTVLTPRLEATDANSVSMEMQIKDNMAGTTKPNMNCSWLLQPFRDGAARVPFDSIWLDFRTFDLKGGAIVSMYDGTSANAPLLAQFIETNGPQDTIKTPRAHVYITYFTDHGPPSAGFTLGWKASYCPNACSGPSHGTCVLGSCDCNKGWDGNACNIPEGWLCAASHYDSNDGCDCGCGLFDPDCGSLNPALMTCTRTKASSSVVAYDGAAGRLFSGDCAYCPLPPAITVQPQLPNVDWDGNALEQSCPDVFQCPHGTQCSPTGMCTKVADAAPPDISIRRQCTSSTDCPDATVCNAQHICEAPANYALRLTSATTATVCSIYGIPSTPDFTVELRLQVLSPPVGNDILVKHPDLAIKRSSGLTITVGMSPPWITAVNVADGNWHSIVWVWANAAGTMSVYEMSATNDAMLVASTTSISPNVPLSANQNVTLGPMDGAISFMRMWTEVRPVATFFQPSPDRLHLLAEYRFMEGSSRDLSANQNDMATPTLSFGAYPPKPYDCVASPFTIPNGLAVGAVVAVTATSTRPWRIGVFNAGNVRVLAVTGSTNLVDIAVDGASVATIAVADVTAKALLIRLHRTSSTEIEVCVNDVACKTIAAPSTAMAYVAVNTAPYAGPSAGLQSPCLVHVESLAALAPIVSVPTKTVDGADCDFPFAISSRSCNAFSTYLATKAYTATAFVPLAKAYAVGHHLDSADEECQCDDMPTWSTNFKISQVDSATPTTIVATVDYIKIKTRINDPGGGGIQCGATCYMLEVPGHRRLAGGPPGPPPTSATPPPPPPPGPTPASVPVYDSGTLARMYNVKRDFVFVDNAGSWSVQSATADGIVSSTNCLITGPDASQVVESLTSFSCQTLGDTTMDAPSLPYCILHNAKKTCQSDYDGCSLTNGAATMTSLDGSFSDNYKGSITTGVHVCAFHVQPAVPEPLRQYANVSYTIQTAELSASDELQVTDSAGRPLGPAISGPVAFA</sequence>
<dbReference type="OrthoDB" id="79468at2759"/>
<evidence type="ECO:0000256" key="1">
    <source>
        <dbReference type="ARBA" id="ARBA00022737"/>
    </source>
</evidence>
<keyword evidence="2" id="KW-1015">Disulfide bond</keyword>
<feature type="domain" description="CUB" evidence="4">
    <location>
        <begin position="282"/>
        <end position="409"/>
    </location>
</feature>
<dbReference type="Gene3D" id="2.60.120.290">
    <property type="entry name" value="Spermadhesin, CUB domain"/>
    <property type="match status" value="2"/>
</dbReference>
<evidence type="ECO:0000256" key="3">
    <source>
        <dbReference type="SAM" id="MobiDB-lite"/>
    </source>
</evidence>
<feature type="compositionally biased region" description="Pro residues" evidence="3">
    <location>
        <begin position="1050"/>
        <end position="1071"/>
    </location>
</feature>
<evidence type="ECO:0000313" key="5">
    <source>
        <dbReference type="EMBL" id="ETV94560.1"/>
    </source>
</evidence>
<dbReference type="Gene3D" id="2.60.120.200">
    <property type="match status" value="1"/>
</dbReference>
<dbReference type="GeneID" id="20088891"/>